<dbReference type="GO" id="GO:0019229">
    <property type="term" value="P:regulation of vasoconstriction"/>
    <property type="evidence" value="ECO:0007669"/>
    <property type="project" value="InterPro"/>
</dbReference>
<feature type="transmembrane region" description="Helical" evidence="12">
    <location>
        <begin position="797"/>
        <end position="827"/>
    </location>
</feature>
<evidence type="ECO:0000256" key="11">
    <source>
        <dbReference type="SAM" id="MobiDB-lite"/>
    </source>
</evidence>
<dbReference type="Proteomes" id="UP000663832">
    <property type="component" value="Unassembled WGS sequence"/>
</dbReference>
<evidence type="ECO:0008006" key="20">
    <source>
        <dbReference type="Google" id="ProtNLM"/>
    </source>
</evidence>
<dbReference type="AlphaFoldDB" id="A0A814T610"/>
<evidence type="ECO:0000256" key="10">
    <source>
        <dbReference type="PROSITE-ProRule" id="PRU00076"/>
    </source>
</evidence>
<dbReference type="GO" id="GO:0005576">
    <property type="term" value="C:extracellular region"/>
    <property type="evidence" value="ECO:0007669"/>
    <property type="project" value="UniProtKB-SubCell"/>
</dbReference>
<evidence type="ECO:0000313" key="18">
    <source>
        <dbReference type="Proteomes" id="UP000663832"/>
    </source>
</evidence>
<feature type="transmembrane region" description="Helical" evidence="12">
    <location>
        <begin position="652"/>
        <end position="674"/>
    </location>
</feature>
<sequence length="1119" mass="131454">MLIRSTFLLLVLITTISTNSFIENWKNKLKKLKTETKDKVTGKIQEKSQCPIAWQYFAASCYWKFPIKRSWSEARKECARFRADLVVIDSDNEFDYIAKNVTDLREDFYVGFHYFNESWSWINGRALSEYTYYTEEDLCEDRLPVEPRHRSCGILDRARRGRLCMNVDVCDRKLNFICEKVVDRCSSLNDICGKHGRCVNTDDGQFRCECHFLFSGNRCRSMSQEGSQVIMAAIFVITACIAPIFFRSIYRMLKRRLDRTSPTYGKLHCINNSDYGLPKHKIDHQKKQEKNLDNFFKLISNIPYSNICNSSTFIIIFSTFLITTFCLSTIPFVEYRLSLSSISNNSNITLTQKLNSTFHRLYQCRQFDNYVWQNFVSLPLAILVTLICSCLKKRDTFCLQFCHGRPSLPMPFNLFDKRQRHVVAAIFGISANEVLKILEELLVRLNTKHIANDEGIIIELLKRIGIVLLIGMRYFPLLVSVNIPHPIAYGLGLIYTFIDGTYTLIYTSYCSRFSLFRFGRTLLLQTTSNELTQSDLFYVIFRNLPHFTLMSFVFVKFLYLLTQQLKCQCCQQSTMISNHNKNEKNHQVSLVSSTLSIDLLKPDYQTKPDFYYTEGLLKSKDPSDMYYNNVLTRPFAKIYRWHRYFTFSTQILCTYTVVLIVIYNLTCLLTFYGINSVKSQLDRIHILVLHQLNWDIDWGTSFVNDLFFCSFLSVIIYCSQIFNGLIKIQQHMISAYAGKYIDIPPRHNFSNNELMSKCLHFSGYLCGYTAWGFIIFYKISFIICLLLRLWIRYDSRWFQHILALCLPIVLIYLLKHILISLLSEFVFLQNFGRTPSLNNRRIFFIFNYFNFFFDCFLGILSCLIRVSKAILASFLFMGRLDYSFMGRNLERLDQGYATYVTFIHMEIIHGHPILVTFCDIIWHDIERKRRTTQYTKGNKLIYDSIMHTKARLARFKWHLFYTLIRNEYLKFLRKHALSSTKNGTNFMSSTTTAAVVLTTNTIDEKQTYNEQQQHSSILLYDCPIMKQPPIPPKRSGYRYNFDYEQTSDLRLIYQQLKCLTNNVAQLKNNNNNRQGEENEDIYLSPNRPSTKKQSQVTCTFPDEYSSNSKFHNMPTIQRR</sequence>
<dbReference type="PROSITE" id="PS50026">
    <property type="entry name" value="EGF_3"/>
    <property type="match status" value="1"/>
</dbReference>
<evidence type="ECO:0000256" key="3">
    <source>
        <dbReference type="ARBA" id="ARBA00022448"/>
    </source>
</evidence>
<evidence type="ECO:0000256" key="12">
    <source>
        <dbReference type="SAM" id="Phobius"/>
    </source>
</evidence>
<dbReference type="GO" id="GO:0034632">
    <property type="term" value="F:retinol transmembrane transporter activity"/>
    <property type="evidence" value="ECO:0007669"/>
    <property type="project" value="InterPro"/>
</dbReference>
<dbReference type="PROSITE" id="PS50041">
    <property type="entry name" value="C_TYPE_LECTIN_2"/>
    <property type="match status" value="1"/>
</dbReference>
<feature type="region of interest" description="Disordered" evidence="11">
    <location>
        <begin position="1068"/>
        <end position="1094"/>
    </location>
</feature>
<protein>
    <recommendedName>
        <fullName evidence="20">EGF-like domain-containing protein</fullName>
    </recommendedName>
</protein>
<feature type="domain" description="EGF-like" evidence="14">
    <location>
        <begin position="181"/>
        <end position="220"/>
    </location>
</feature>
<organism evidence="16 19">
    <name type="scientific">Adineta steineri</name>
    <dbReference type="NCBI Taxonomy" id="433720"/>
    <lineage>
        <taxon>Eukaryota</taxon>
        <taxon>Metazoa</taxon>
        <taxon>Spiralia</taxon>
        <taxon>Gnathifera</taxon>
        <taxon>Rotifera</taxon>
        <taxon>Eurotatoria</taxon>
        <taxon>Bdelloidea</taxon>
        <taxon>Adinetida</taxon>
        <taxon>Adinetidae</taxon>
        <taxon>Adineta</taxon>
    </lineage>
</organism>
<dbReference type="InterPro" id="IPR016186">
    <property type="entry name" value="C-type_lectin-like/link_sf"/>
</dbReference>
<keyword evidence="6 12" id="KW-0812">Transmembrane</keyword>
<evidence type="ECO:0000256" key="13">
    <source>
        <dbReference type="SAM" id="SignalP"/>
    </source>
</evidence>
<feature type="transmembrane region" description="Helical" evidence="12">
    <location>
        <begin position="370"/>
        <end position="391"/>
    </location>
</feature>
<dbReference type="PANTHER" id="PTHR21444">
    <property type="entry name" value="COILED-COIL DOMAIN-CONTAINING PROTEIN 180"/>
    <property type="match status" value="1"/>
</dbReference>
<evidence type="ECO:0000259" key="14">
    <source>
        <dbReference type="PROSITE" id="PS50026"/>
    </source>
</evidence>
<feature type="transmembrane region" description="Helical" evidence="12">
    <location>
        <begin position="765"/>
        <end position="791"/>
    </location>
</feature>
<name>A0A814T610_9BILA</name>
<feature type="transmembrane region" description="Helical" evidence="12">
    <location>
        <begin position="229"/>
        <end position="250"/>
    </location>
</feature>
<feature type="transmembrane region" description="Helical" evidence="12">
    <location>
        <begin position="702"/>
        <end position="722"/>
    </location>
</feature>
<dbReference type="CDD" id="cd00037">
    <property type="entry name" value="CLECT"/>
    <property type="match status" value="1"/>
</dbReference>
<dbReference type="Gene3D" id="2.10.25.10">
    <property type="entry name" value="Laminin"/>
    <property type="match status" value="1"/>
</dbReference>
<dbReference type="PROSITE" id="PS00022">
    <property type="entry name" value="EGF_1"/>
    <property type="match status" value="1"/>
</dbReference>
<dbReference type="InterPro" id="IPR016187">
    <property type="entry name" value="CTDL_fold"/>
</dbReference>
<dbReference type="PANTHER" id="PTHR21444:SF15">
    <property type="entry name" value="RECEPTOR FOR RETINOL UPTAKE STRA6"/>
    <property type="match status" value="1"/>
</dbReference>
<evidence type="ECO:0000256" key="5">
    <source>
        <dbReference type="ARBA" id="ARBA00022525"/>
    </source>
</evidence>
<feature type="transmembrane region" description="Helical" evidence="12">
    <location>
        <begin position="848"/>
        <end position="876"/>
    </location>
</feature>
<proteinExistence type="predicted"/>
<keyword evidence="13" id="KW-0732">Signal</keyword>
<dbReference type="GO" id="GO:0071939">
    <property type="term" value="P:vitamin A import into cell"/>
    <property type="evidence" value="ECO:0007669"/>
    <property type="project" value="TreeGrafter"/>
</dbReference>
<evidence type="ECO:0000256" key="7">
    <source>
        <dbReference type="ARBA" id="ARBA00022989"/>
    </source>
</evidence>
<dbReference type="InterPro" id="IPR019764">
    <property type="entry name" value="Endothelin_toxin_CS"/>
</dbReference>
<keyword evidence="10" id="KW-0245">EGF-like domain</keyword>
<evidence type="ECO:0000256" key="6">
    <source>
        <dbReference type="ARBA" id="ARBA00022692"/>
    </source>
</evidence>
<comment type="caution">
    <text evidence="16">The sequence shown here is derived from an EMBL/GenBank/DDBJ whole genome shotgun (WGS) entry which is preliminary data.</text>
</comment>
<evidence type="ECO:0000313" key="19">
    <source>
        <dbReference type="Proteomes" id="UP000663877"/>
    </source>
</evidence>
<dbReference type="EMBL" id="CAJNOM010000260">
    <property type="protein sequence ID" value="CAF1294937.1"/>
    <property type="molecule type" value="Genomic_DNA"/>
</dbReference>
<dbReference type="Pfam" id="PF14752">
    <property type="entry name" value="RBP_receptor"/>
    <property type="match status" value="1"/>
</dbReference>
<keyword evidence="8 12" id="KW-0472">Membrane</keyword>
<keyword evidence="5" id="KW-0964">Secreted</keyword>
<evidence type="ECO:0000256" key="2">
    <source>
        <dbReference type="ARBA" id="ARBA00004651"/>
    </source>
</evidence>
<keyword evidence="4" id="KW-1003">Cell membrane</keyword>
<keyword evidence="10" id="KW-1015">Disulfide bond</keyword>
<accession>A0A814T610</accession>
<dbReference type="InterPro" id="IPR026612">
    <property type="entry name" value="STRA6-like"/>
</dbReference>
<reference evidence="16" key="1">
    <citation type="submission" date="2021-02" db="EMBL/GenBank/DDBJ databases">
        <authorList>
            <person name="Nowell W R."/>
        </authorList>
    </citation>
    <scope>NUCLEOTIDE SEQUENCE</scope>
</reference>
<dbReference type="EMBL" id="CAJNOI010000174">
    <property type="protein sequence ID" value="CAF1157060.1"/>
    <property type="molecule type" value="Genomic_DNA"/>
</dbReference>
<dbReference type="SUPFAM" id="SSF56436">
    <property type="entry name" value="C-type lectin-like"/>
    <property type="match status" value="1"/>
</dbReference>
<comment type="subcellular location">
    <subcellularLocation>
        <location evidence="2">Cell membrane</location>
        <topology evidence="2">Multi-pass membrane protein</topology>
    </subcellularLocation>
    <subcellularLocation>
        <location evidence="1">Secreted</location>
    </subcellularLocation>
</comment>
<keyword evidence="3" id="KW-0813">Transport</keyword>
<evidence type="ECO:0000313" key="16">
    <source>
        <dbReference type="EMBL" id="CAF1157060.1"/>
    </source>
</evidence>
<evidence type="ECO:0000256" key="9">
    <source>
        <dbReference type="ARBA" id="ARBA00023170"/>
    </source>
</evidence>
<keyword evidence="9" id="KW-0675">Receptor</keyword>
<evidence type="ECO:0000259" key="15">
    <source>
        <dbReference type="PROSITE" id="PS50041"/>
    </source>
</evidence>
<feature type="signal peptide" evidence="13">
    <location>
        <begin position="1"/>
        <end position="18"/>
    </location>
</feature>
<dbReference type="SMART" id="SM00034">
    <property type="entry name" value="CLECT"/>
    <property type="match status" value="1"/>
</dbReference>
<evidence type="ECO:0000313" key="17">
    <source>
        <dbReference type="EMBL" id="CAF1294937.1"/>
    </source>
</evidence>
<dbReference type="Proteomes" id="UP000663877">
    <property type="component" value="Unassembled WGS sequence"/>
</dbReference>
<dbReference type="InterPro" id="IPR000742">
    <property type="entry name" value="EGF"/>
</dbReference>
<feature type="transmembrane region" description="Helical" evidence="12">
    <location>
        <begin position="313"/>
        <end position="333"/>
    </location>
</feature>
<feature type="transmembrane region" description="Helical" evidence="12">
    <location>
        <begin position="487"/>
        <end position="507"/>
    </location>
</feature>
<dbReference type="OrthoDB" id="2376984at2759"/>
<dbReference type="GO" id="GO:0038023">
    <property type="term" value="F:signaling receptor activity"/>
    <property type="evidence" value="ECO:0007669"/>
    <property type="project" value="InterPro"/>
</dbReference>
<feature type="chain" id="PRO_5036410817" description="EGF-like domain-containing protein" evidence="13">
    <location>
        <begin position="19"/>
        <end position="1119"/>
    </location>
</feature>
<keyword evidence="7 12" id="KW-1133">Transmembrane helix</keyword>
<evidence type="ECO:0000256" key="4">
    <source>
        <dbReference type="ARBA" id="ARBA00022475"/>
    </source>
</evidence>
<comment type="caution">
    <text evidence="10">Lacks conserved residue(s) required for the propagation of feature annotation.</text>
</comment>
<dbReference type="InterPro" id="IPR001304">
    <property type="entry name" value="C-type_lectin-like"/>
</dbReference>
<evidence type="ECO:0000256" key="8">
    <source>
        <dbReference type="ARBA" id="ARBA00023136"/>
    </source>
</evidence>
<dbReference type="PROSITE" id="PS00270">
    <property type="entry name" value="ENDOTHELIN"/>
    <property type="match status" value="1"/>
</dbReference>
<dbReference type="Pfam" id="PF00059">
    <property type="entry name" value="Lectin_C"/>
    <property type="match status" value="1"/>
</dbReference>
<dbReference type="Gene3D" id="3.10.100.10">
    <property type="entry name" value="Mannose-Binding Protein A, subunit A"/>
    <property type="match status" value="1"/>
</dbReference>
<feature type="disulfide bond" evidence="10">
    <location>
        <begin position="210"/>
        <end position="219"/>
    </location>
</feature>
<feature type="domain" description="C-type lectin" evidence="15">
    <location>
        <begin position="57"/>
        <end position="179"/>
    </location>
</feature>
<dbReference type="GO" id="GO:0005886">
    <property type="term" value="C:plasma membrane"/>
    <property type="evidence" value="ECO:0007669"/>
    <property type="project" value="UniProtKB-SubCell"/>
</dbReference>
<keyword evidence="18" id="KW-1185">Reference proteome</keyword>
<gene>
    <name evidence="16" type="ORF">BJG266_LOCUS24420</name>
    <name evidence="17" type="ORF">QVE165_LOCUS30913</name>
</gene>
<evidence type="ECO:0000256" key="1">
    <source>
        <dbReference type="ARBA" id="ARBA00004613"/>
    </source>
</evidence>